<feature type="transmembrane region" description="Helical" evidence="8">
    <location>
        <begin position="345"/>
        <end position="368"/>
    </location>
</feature>
<keyword evidence="4 8" id="KW-0812">Transmembrane</keyword>
<feature type="transmembrane region" description="Helical" evidence="8">
    <location>
        <begin position="400"/>
        <end position="425"/>
    </location>
</feature>
<evidence type="ECO:0000256" key="3">
    <source>
        <dbReference type="ARBA" id="ARBA00022475"/>
    </source>
</evidence>
<evidence type="ECO:0000256" key="8">
    <source>
        <dbReference type="SAM" id="Phobius"/>
    </source>
</evidence>
<evidence type="ECO:0000256" key="4">
    <source>
        <dbReference type="ARBA" id="ARBA00022692"/>
    </source>
</evidence>
<keyword evidence="7 8" id="KW-0472">Membrane</keyword>
<feature type="transmembrane region" description="Helical" evidence="8">
    <location>
        <begin position="295"/>
        <end position="324"/>
    </location>
</feature>
<feature type="transmembrane region" description="Helical" evidence="8">
    <location>
        <begin position="12"/>
        <end position="32"/>
    </location>
</feature>
<dbReference type="RefSeq" id="WP_307782415.1">
    <property type="nucleotide sequence ID" value="NZ_JAFBCM010000001.1"/>
</dbReference>
<protein>
    <submittedName>
        <fullName evidence="9">TrkH family potassium uptake protein</fullName>
    </submittedName>
</protein>
<dbReference type="Proteomes" id="UP001595699">
    <property type="component" value="Unassembled WGS sequence"/>
</dbReference>
<keyword evidence="2" id="KW-0813">Transport</keyword>
<feature type="transmembrane region" description="Helical" evidence="8">
    <location>
        <begin position="188"/>
        <end position="210"/>
    </location>
</feature>
<accession>A0ABV7Y9Q4</accession>
<dbReference type="PANTHER" id="PTHR32024">
    <property type="entry name" value="TRK SYSTEM POTASSIUM UPTAKE PROTEIN TRKG-RELATED"/>
    <property type="match status" value="1"/>
</dbReference>
<dbReference type="InterPro" id="IPR003445">
    <property type="entry name" value="Cat_transpt"/>
</dbReference>
<evidence type="ECO:0000256" key="6">
    <source>
        <dbReference type="ARBA" id="ARBA00023065"/>
    </source>
</evidence>
<proteinExistence type="predicted"/>
<dbReference type="PANTHER" id="PTHR32024:SF1">
    <property type="entry name" value="KTR SYSTEM POTASSIUM UPTAKE PROTEIN B"/>
    <property type="match status" value="1"/>
</dbReference>
<feature type="transmembrane region" description="Helical" evidence="8">
    <location>
        <begin position="122"/>
        <end position="145"/>
    </location>
</feature>
<dbReference type="EMBL" id="JBHRZH010000010">
    <property type="protein sequence ID" value="MFC3761852.1"/>
    <property type="molecule type" value="Genomic_DNA"/>
</dbReference>
<evidence type="ECO:0000256" key="5">
    <source>
        <dbReference type="ARBA" id="ARBA00022989"/>
    </source>
</evidence>
<organism evidence="9 10">
    <name type="scientific">Tenggerimyces flavus</name>
    <dbReference type="NCBI Taxonomy" id="1708749"/>
    <lineage>
        <taxon>Bacteria</taxon>
        <taxon>Bacillati</taxon>
        <taxon>Actinomycetota</taxon>
        <taxon>Actinomycetes</taxon>
        <taxon>Propionibacteriales</taxon>
        <taxon>Nocardioidaceae</taxon>
        <taxon>Tenggerimyces</taxon>
    </lineage>
</organism>
<keyword evidence="5 8" id="KW-1133">Transmembrane helix</keyword>
<comment type="subcellular location">
    <subcellularLocation>
        <location evidence="1">Cell membrane</location>
        <topology evidence="1">Multi-pass membrane protein</topology>
    </subcellularLocation>
</comment>
<evidence type="ECO:0000256" key="1">
    <source>
        <dbReference type="ARBA" id="ARBA00004651"/>
    </source>
</evidence>
<keyword evidence="6" id="KW-0406">Ion transport</keyword>
<reference evidence="10" key="1">
    <citation type="journal article" date="2019" name="Int. J. Syst. Evol. Microbiol.">
        <title>The Global Catalogue of Microorganisms (GCM) 10K type strain sequencing project: providing services to taxonomists for standard genome sequencing and annotation.</title>
        <authorList>
            <consortium name="The Broad Institute Genomics Platform"/>
            <consortium name="The Broad Institute Genome Sequencing Center for Infectious Disease"/>
            <person name="Wu L."/>
            <person name="Ma J."/>
        </authorList>
    </citation>
    <scope>NUCLEOTIDE SEQUENCE [LARGE SCALE GENOMIC DNA]</scope>
    <source>
        <strain evidence="10">CGMCC 4.7241</strain>
    </source>
</reference>
<name>A0ABV7Y9Q4_9ACTN</name>
<evidence type="ECO:0000256" key="7">
    <source>
        <dbReference type="ARBA" id="ARBA00023136"/>
    </source>
</evidence>
<evidence type="ECO:0000256" key="2">
    <source>
        <dbReference type="ARBA" id="ARBA00022448"/>
    </source>
</evidence>
<sequence>MRRELRHPARLVPLAFLAVIVAGTVLLMLPVSATDQPASFVTALFTATSATCVTGLAVVDTQAHWSTFGHVVIMMLIQAGGFGIMTLASLLGLLVNRRLGLRSRLVAQAETHSLVLGDVRRLLLWVGMVMLTVEAIVAAILTVRFRLAYYDGLGEALWQAVFHAVSAFNNAGFSLYSANLTGFVSDGWICLPIAVAFMLGGLGFPVLYELRRGWRRPAHWSVHVKLTLLGSAVLVVTGWVAYLLLEWTNSKSLGALDVSGKVLASFFQGVSPRTAGFNSLDYAALRPETLALTDVLMFIGGGSAGTAGGIKVTTFFLLAFVILAEIRGDPEVTLFRRQLAASVQRLALTVALLGVGVVAAGTFALLLLTDHPFDAVLFESISAFATVGLSMGVTTDLNHWAQLVLVILMFVGRVGTITVATALALRERRRLYRLPEERLIVG</sequence>
<evidence type="ECO:0000313" key="9">
    <source>
        <dbReference type="EMBL" id="MFC3761852.1"/>
    </source>
</evidence>
<feature type="transmembrane region" description="Helical" evidence="8">
    <location>
        <begin position="71"/>
        <end position="95"/>
    </location>
</feature>
<keyword evidence="3" id="KW-1003">Cell membrane</keyword>
<feature type="transmembrane region" description="Helical" evidence="8">
    <location>
        <begin position="222"/>
        <end position="245"/>
    </location>
</feature>
<dbReference type="Pfam" id="PF02386">
    <property type="entry name" value="TrkH"/>
    <property type="match status" value="2"/>
</dbReference>
<gene>
    <name evidence="9" type="ORF">ACFOUW_13490</name>
</gene>
<keyword evidence="10" id="KW-1185">Reference proteome</keyword>
<evidence type="ECO:0000313" key="10">
    <source>
        <dbReference type="Proteomes" id="UP001595699"/>
    </source>
</evidence>
<comment type="caution">
    <text evidence="9">The sequence shown here is derived from an EMBL/GenBank/DDBJ whole genome shotgun (WGS) entry which is preliminary data.</text>
</comment>